<protein>
    <submittedName>
        <fullName evidence="1">Uncharacterized protein</fullName>
    </submittedName>
</protein>
<evidence type="ECO:0000313" key="1">
    <source>
        <dbReference type="EMBL" id="CAA9223172.1"/>
    </source>
</evidence>
<dbReference type="EMBL" id="CADCTH010000093">
    <property type="protein sequence ID" value="CAA9223172.1"/>
    <property type="molecule type" value="Genomic_DNA"/>
</dbReference>
<dbReference type="AlphaFoldDB" id="A0A6J4HFS4"/>
<proteinExistence type="predicted"/>
<gene>
    <name evidence="1" type="ORF">AVDCRST_MAG54-662</name>
</gene>
<organism evidence="1">
    <name type="scientific">uncultured Actinomycetospora sp</name>
    <dbReference type="NCBI Taxonomy" id="1135996"/>
    <lineage>
        <taxon>Bacteria</taxon>
        <taxon>Bacillati</taxon>
        <taxon>Actinomycetota</taxon>
        <taxon>Actinomycetes</taxon>
        <taxon>Pseudonocardiales</taxon>
        <taxon>Pseudonocardiaceae</taxon>
        <taxon>Actinomycetospora</taxon>
        <taxon>environmental samples</taxon>
    </lineage>
</organism>
<accession>A0A6J4HFS4</accession>
<reference evidence="1" key="1">
    <citation type="submission" date="2020-02" db="EMBL/GenBank/DDBJ databases">
        <authorList>
            <person name="Meier V. D."/>
        </authorList>
    </citation>
    <scope>NUCLEOTIDE SEQUENCE</scope>
    <source>
        <strain evidence="1">AVDCRST_MAG54</strain>
    </source>
</reference>
<feature type="non-terminal residue" evidence="1">
    <location>
        <position position="1"/>
    </location>
</feature>
<sequence length="30" mass="3330">PAKTRVRFGLLNCRDAGAVRLETYAPWPNG</sequence>
<name>A0A6J4HFS4_9PSEU</name>